<evidence type="ECO:0000313" key="8">
    <source>
        <dbReference type="EMBL" id="GMJ01324.1"/>
    </source>
</evidence>
<dbReference type="Proteomes" id="UP001165190">
    <property type="component" value="Unassembled WGS sequence"/>
</dbReference>
<protein>
    <submittedName>
        <fullName evidence="8">Ralf-like 33</fullName>
    </submittedName>
</protein>
<dbReference type="PANTHER" id="PTHR33136:SF13">
    <property type="entry name" value="OS10G0328900 PROTEIN"/>
    <property type="match status" value="1"/>
</dbReference>
<evidence type="ECO:0000256" key="1">
    <source>
        <dbReference type="ARBA" id="ARBA00004613"/>
    </source>
</evidence>
<name>A0A9W7IU43_HIBTR</name>
<dbReference type="Pfam" id="PF05498">
    <property type="entry name" value="RALF"/>
    <property type="match status" value="1"/>
</dbReference>
<dbReference type="InterPro" id="IPR008801">
    <property type="entry name" value="RALF"/>
</dbReference>
<dbReference type="GO" id="GO:0009506">
    <property type="term" value="C:plasmodesma"/>
    <property type="evidence" value="ECO:0007669"/>
    <property type="project" value="TreeGrafter"/>
</dbReference>
<feature type="chain" id="PRO_5040797133" evidence="7">
    <location>
        <begin position="31"/>
        <end position="125"/>
    </location>
</feature>
<dbReference type="PANTHER" id="PTHR33136">
    <property type="entry name" value="RAPID ALKALINIZATION FACTOR-LIKE"/>
    <property type="match status" value="1"/>
</dbReference>
<keyword evidence="5 7" id="KW-0732">Signal</keyword>
<feature type="signal peptide" evidence="7">
    <location>
        <begin position="1"/>
        <end position="30"/>
    </location>
</feature>
<keyword evidence="3" id="KW-0964">Secreted</keyword>
<keyword evidence="9" id="KW-1185">Reference proteome</keyword>
<reference evidence="8" key="1">
    <citation type="submission" date="2023-05" db="EMBL/GenBank/DDBJ databases">
        <title>Genome and transcriptome analyses reveal genes involved in the formation of fine ridges on petal epidermal cells in Hibiscus trionum.</title>
        <authorList>
            <person name="Koshimizu S."/>
            <person name="Masuda S."/>
            <person name="Ishii T."/>
            <person name="Shirasu K."/>
            <person name="Hoshino A."/>
            <person name="Arita M."/>
        </authorList>
    </citation>
    <scope>NUCLEOTIDE SEQUENCE</scope>
    <source>
        <strain evidence="8">Hamamatsu line</strain>
    </source>
</reference>
<evidence type="ECO:0000256" key="3">
    <source>
        <dbReference type="ARBA" id="ARBA00022525"/>
    </source>
</evidence>
<evidence type="ECO:0000256" key="2">
    <source>
        <dbReference type="ARBA" id="ARBA00009178"/>
    </source>
</evidence>
<accession>A0A9W7IU43</accession>
<sequence length="125" mass="13511">MANPSGFLLPISLLLLTTTTLLTAVSASSASDVHRLSWVPPPPITNESGSCRGSTAECMANNVDDEFEFNRRVLQTASTKYIGYGALQRDTVPCSKRGASYYNCRPGAEANPYNRGCTTITRCRS</sequence>
<evidence type="ECO:0000256" key="6">
    <source>
        <dbReference type="ARBA" id="ARBA00023157"/>
    </source>
</evidence>
<proteinExistence type="inferred from homology"/>
<dbReference type="GO" id="GO:0040008">
    <property type="term" value="P:regulation of growth"/>
    <property type="evidence" value="ECO:0007669"/>
    <property type="project" value="UniProtKB-ARBA"/>
</dbReference>
<dbReference type="GO" id="GO:0005179">
    <property type="term" value="F:hormone activity"/>
    <property type="evidence" value="ECO:0007669"/>
    <property type="project" value="UniProtKB-KW"/>
</dbReference>
<evidence type="ECO:0000256" key="4">
    <source>
        <dbReference type="ARBA" id="ARBA00022702"/>
    </source>
</evidence>
<comment type="similarity">
    <text evidence="2">Belongs to the plant rapid alkalinization factor (RALF) family.</text>
</comment>
<gene>
    <name evidence="8" type="ORF">HRI_003801600</name>
</gene>
<organism evidence="8 9">
    <name type="scientific">Hibiscus trionum</name>
    <name type="common">Flower of an hour</name>
    <dbReference type="NCBI Taxonomy" id="183268"/>
    <lineage>
        <taxon>Eukaryota</taxon>
        <taxon>Viridiplantae</taxon>
        <taxon>Streptophyta</taxon>
        <taxon>Embryophyta</taxon>
        <taxon>Tracheophyta</taxon>
        <taxon>Spermatophyta</taxon>
        <taxon>Magnoliopsida</taxon>
        <taxon>eudicotyledons</taxon>
        <taxon>Gunneridae</taxon>
        <taxon>Pentapetalae</taxon>
        <taxon>rosids</taxon>
        <taxon>malvids</taxon>
        <taxon>Malvales</taxon>
        <taxon>Malvaceae</taxon>
        <taxon>Malvoideae</taxon>
        <taxon>Hibiscus</taxon>
    </lineage>
</organism>
<comment type="caution">
    <text evidence="8">The sequence shown here is derived from an EMBL/GenBank/DDBJ whole genome shotgun (WGS) entry which is preliminary data.</text>
</comment>
<dbReference type="EMBL" id="BSYR01000035">
    <property type="protein sequence ID" value="GMJ01324.1"/>
    <property type="molecule type" value="Genomic_DNA"/>
</dbReference>
<dbReference type="GO" id="GO:0005576">
    <property type="term" value="C:extracellular region"/>
    <property type="evidence" value="ECO:0007669"/>
    <property type="project" value="UniProtKB-SubCell"/>
</dbReference>
<evidence type="ECO:0000313" key="9">
    <source>
        <dbReference type="Proteomes" id="UP001165190"/>
    </source>
</evidence>
<dbReference type="OrthoDB" id="978762at2759"/>
<dbReference type="AlphaFoldDB" id="A0A9W7IU43"/>
<evidence type="ECO:0000256" key="7">
    <source>
        <dbReference type="SAM" id="SignalP"/>
    </source>
</evidence>
<evidence type="ECO:0000256" key="5">
    <source>
        <dbReference type="ARBA" id="ARBA00022729"/>
    </source>
</evidence>
<comment type="subcellular location">
    <subcellularLocation>
        <location evidence="1">Secreted</location>
    </subcellularLocation>
</comment>
<dbReference type="GO" id="GO:0019722">
    <property type="term" value="P:calcium-mediated signaling"/>
    <property type="evidence" value="ECO:0007669"/>
    <property type="project" value="TreeGrafter"/>
</dbReference>
<keyword evidence="6" id="KW-1015">Disulfide bond</keyword>
<keyword evidence="4" id="KW-0372">Hormone</keyword>